<dbReference type="EMBL" id="NSDM01000007">
    <property type="protein sequence ID" value="MDQ2585883.1"/>
    <property type="molecule type" value="Genomic_DNA"/>
</dbReference>
<name>A0ABU0X181_9PSEU</name>
<dbReference type="SUPFAM" id="SSF54427">
    <property type="entry name" value="NTF2-like"/>
    <property type="match status" value="1"/>
</dbReference>
<dbReference type="Proteomes" id="UP001225605">
    <property type="component" value="Unassembled WGS sequence"/>
</dbReference>
<dbReference type="InterPro" id="IPR032710">
    <property type="entry name" value="NTF2-like_dom_sf"/>
</dbReference>
<evidence type="ECO:0000259" key="1">
    <source>
        <dbReference type="Pfam" id="PF13577"/>
    </source>
</evidence>
<sequence>MTELRDVVARLERVEAELALHRLADNYCVAADHRDPDLWREVWTPDAVWDTGPDHVFTGIDAICAAVREQWRAFPVMRHGTVSHVVDLAGLAEGVATGRSDVIFHVNFDDGTWSTGVGTYLDEYRHHDGRWRIARRTVSGARELGPLHDRERTAES</sequence>
<keyword evidence="3" id="KW-1185">Reference proteome</keyword>
<feature type="domain" description="SnoaL-like" evidence="1">
    <location>
        <begin position="12"/>
        <end position="137"/>
    </location>
</feature>
<reference evidence="2 3" key="1">
    <citation type="submission" date="2017-06" db="EMBL/GenBank/DDBJ databases">
        <title>Cultured bacterium strain Saccharothrix yanglingensis Hhs.015.</title>
        <authorList>
            <person name="Xia Y."/>
        </authorList>
    </citation>
    <scope>NUCLEOTIDE SEQUENCE [LARGE SCALE GENOMIC DNA]</scope>
    <source>
        <strain evidence="2 3">Hhs.015</strain>
    </source>
</reference>
<accession>A0ABU0X181</accession>
<dbReference type="Gene3D" id="3.10.450.50">
    <property type="match status" value="1"/>
</dbReference>
<comment type="caution">
    <text evidence="2">The sequence shown here is derived from an EMBL/GenBank/DDBJ whole genome shotgun (WGS) entry which is preliminary data.</text>
</comment>
<dbReference type="Pfam" id="PF13577">
    <property type="entry name" value="SnoaL_4"/>
    <property type="match status" value="1"/>
</dbReference>
<evidence type="ECO:0000313" key="3">
    <source>
        <dbReference type="Proteomes" id="UP001225605"/>
    </source>
</evidence>
<organism evidence="2 3">
    <name type="scientific">Saccharothrix yanglingensis</name>
    <dbReference type="NCBI Taxonomy" id="659496"/>
    <lineage>
        <taxon>Bacteria</taxon>
        <taxon>Bacillati</taxon>
        <taxon>Actinomycetota</taxon>
        <taxon>Actinomycetes</taxon>
        <taxon>Pseudonocardiales</taxon>
        <taxon>Pseudonocardiaceae</taxon>
        <taxon>Saccharothrix</taxon>
    </lineage>
</organism>
<protein>
    <recommendedName>
        <fullName evidence="1">SnoaL-like domain-containing protein</fullName>
    </recommendedName>
</protein>
<dbReference type="RefSeq" id="WP_306747082.1">
    <property type="nucleotide sequence ID" value="NZ_NSDM01000007.1"/>
</dbReference>
<dbReference type="InterPro" id="IPR037401">
    <property type="entry name" value="SnoaL-like"/>
</dbReference>
<evidence type="ECO:0000313" key="2">
    <source>
        <dbReference type="EMBL" id="MDQ2585883.1"/>
    </source>
</evidence>
<proteinExistence type="predicted"/>
<gene>
    <name evidence="2" type="ORF">CKY47_18200</name>
</gene>